<proteinExistence type="predicted"/>
<protein>
    <recommendedName>
        <fullName evidence="2">Rhamnosyl O-methyltransferase</fullName>
    </recommendedName>
</protein>
<dbReference type="Gene3D" id="3.40.50.150">
    <property type="entry name" value="Vaccinia Virus protein VP39"/>
    <property type="match status" value="1"/>
</dbReference>
<dbReference type="GO" id="GO:0008610">
    <property type="term" value="P:lipid biosynthetic process"/>
    <property type="evidence" value="ECO:0007669"/>
    <property type="project" value="InterPro"/>
</dbReference>
<gene>
    <name evidence="1" type="ORF">LCGC14_0956950</name>
</gene>
<dbReference type="SUPFAM" id="SSF53335">
    <property type="entry name" value="S-adenosyl-L-methionine-dependent methyltransferases"/>
    <property type="match status" value="1"/>
</dbReference>
<dbReference type="InterPro" id="IPR007072">
    <property type="entry name" value="RNMT_CmcI"/>
</dbReference>
<comment type="caution">
    <text evidence="1">The sequence shown here is derived from an EMBL/GenBank/DDBJ whole genome shotgun (WGS) entry which is preliminary data.</text>
</comment>
<evidence type="ECO:0000313" key="1">
    <source>
        <dbReference type="EMBL" id="KKN18330.1"/>
    </source>
</evidence>
<name>A0A0F9NFM6_9ZZZZ</name>
<dbReference type="EMBL" id="LAZR01003438">
    <property type="protein sequence ID" value="KKN18330.1"/>
    <property type="molecule type" value="Genomic_DNA"/>
</dbReference>
<dbReference type="AlphaFoldDB" id="A0A0F9NFM6"/>
<reference evidence="1" key="1">
    <citation type="journal article" date="2015" name="Nature">
        <title>Complex archaea that bridge the gap between prokaryotes and eukaryotes.</title>
        <authorList>
            <person name="Spang A."/>
            <person name="Saw J.H."/>
            <person name="Jorgensen S.L."/>
            <person name="Zaremba-Niedzwiedzka K."/>
            <person name="Martijn J."/>
            <person name="Lind A.E."/>
            <person name="van Eijk R."/>
            <person name="Schleper C."/>
            <person name="Guy L."/>
            <person name="Ettema T.J."/>
        </authorList>
    </citation>
    <scope>NUCLEOTIDE SEQUENCE</scope>
</reference>
<evidence type="ECO:0008006" key="2">
    <source>
        <dbReference type="Google" id="ProtNLM"/>
    </source>
</evidence>
<organism evidence="1">
    <name type="scientific">marine sediment metagenome</name>
    <dbReference type="NCBI Taxonomy" id="412755"/>
    <lineage>
        <taxon>unclassified sequences</taxon>
        <taxon>metagenomes</taxon>
        <taxon>ecological metagenomes</taxon>
    </lineage>
</organism>
<dbReference type="Pfam" id="PF04989">
    <property type="entry name" value="RMNT_CmcI"/>
    <property type="match status" value="1"/>
</dbReference>
<sequence>MVIEDLREWKRYELSNGQYLRSNELEGLDSDIVIHKNRDMLNRYYEILSIFRPRTVFEIGVKEGGSLVLWHELLKCQVVGIDKDITQISPSSLKYIKGKNITVGHMNSRSKIVIDYTRRLFSNQIDMIIDDCSHTIEDIPYNFKTHWDSITSGGKYIIEDWKALHPIHREDLLTFIYTFLPPKIGHIVVWDEMICISRNSME</sequence>
<dbReference type="InterPro" id="IPR029063">
    <property type="entry name" value="SAM-dependent_MTases_sf"/>
</dbReference>
<accession>A0A0F9NFM6</accession>
<dbReference type="GO" id="GO:0008168">
    <property type="term" value="F:methyltransferase activity"/>
    <property type="evidence" value="ECO:0007669"/>
    <property type="project" value="InterPro"/>
</dbReference>